<protein>
    <recommendedName>
        <fullName evidence="3">Sulfotransferase</fullName>
    </recommendedName>
</protein>
<evidence type="ECO:0000313" key="1">
    <source>
        <dbReference type="EMBL" id="RQH39615.1"/>
    </source>
</evidence>
<dbReference type="Proteomes" id="UP000269154">
    <property type="component" value="Unassembled WGS sequence"/>
</dbReference>
<gene>
    <name evidence="1" type="ORF">D5R40_16810</name>
</gene>
<dbReference type="InterPro" id="IPR027417">
    <property type="entry name" value="P-loop_NTPase"/>
</dbReference>
<dbReference type="RefSeq" id="WP_124144402.1">
    <property type="nucleotide sequence ID" value="NZ_CAWOKI010000017.1"/>
</dbReference>
<comment type="caution">
    <text evidence="1">The sequence shown here is derived from an EMBL/GenBank/DDBJ whole genome shotgun (WGS) entry which is preliminary data.</text>
</comment>
<sequence length="60" mass="7364">MKRVFDFLNLPNHQIPDYQKFNGGFYPPIRKLLPPKLRDFFRAEIHKLESDLEMIFNWKI</sequence>
<keyword evidence="2" id="KW-1185">Reference proteome</keyword>
<reference evidence="1 2" key="1">
    <citation type="journal article" date="2018" name="ACS Chem. Biol.">
        <title>Ketoreductase domain dysfunction expands chemodiversity: malyngamide biosynthesis in the cyanobacterium Okeania hirsuta.</title>
        <authorList>
            <person name="Moss N.A."/>
            <person name="Leao T."/>
            <person name="Rankin M."/>
            <person name="McCullough T.M."/>
            <person name="Qu P."/>
            <person name="Korobeynikov A."/>
            <person name="Smith J.L."/>
            <person name="Gerwick L."/>
            <person name="Gerwick W.H."/>
        </authorList>
    </citation>
    <scope>NUCLEOTIDE SEQUENCE [LARGE SCALE GENOMIC DNA]</scope>
    <source>
        <strain evidence="1 2">PAB10Feb10-1</strain>
    </source>
</reference>
<proteinExistence type="predicted"/>
<accession>A0A3N6PAE0</accession>
<evidence type="ECO:0008006" key="3">
    <source>
        <dbReference type="Google" id="ProtNLM"/>
    </source>
</evidence>
<name>A0A3N6PAE0_9CYAN</name>
<dbReference type="SUPFAM" id="SSF52540">
    <property type="entry name" value="P-loop containing nucleoside triphosphate hydrolases"/>
    <property type="match status" value="1"/>
</dbReference>
<evidence type="ECO:0000313" key="2">
    <source>
        <dbReference type="Proteomes" id="UP000269154"/>
    </source>
</evidence>
<dbReference type="EMBL" id="RCBY01000092">
    <property type="protein sequence ID" value="RQH39615.1"/>
    <property type="molecule type" value="Genomic_DNA"/>
</dbReference>
<dbReference type="AlphaFoldDB" id="A0A3N6PAE0"/>
<organism evidence="1 2">
    <name type="scientific">Okeania hirsuta</name>
    <dbReference type="NCBI Taxonomy" id="1458930"/>
    <lineage>
        <taxon>Bacteria</taxon>
        <taxon>Bacillati</taxon>
        <taxon>Cyanobacteriota</taxon>
        <taxon>Cyanophyceae</taxon>
        <taxon>Oscillatoriophycideae</taxon>
        <taxon>Oscillatoriales</taxon>
        <taxon>Microcoleaceae</taxon>
        <taxon>Okeania</taxon>
    </lineage>
</organism>